<evidence type="ECO:0000313" key="1">
    <source>
        <dbReference type="EMBL" id="RVU49262.1"/>
    </source>
</evidence>
<gene>
    <name evidence="1" type="ORF">EOE66_01420</name>
</gene>
<organism evidence="1 2">
    <name type="scientific">Rubrivivax rivuli</name>
    <dbReference type="NCBI Taxonomy" id="1862385"/>
    <lineage>
        <taxon>Bacteria</taxon>
        <taxon>Pseudomonadati</taxon>
        <taxon>Pseudomonadota</taxon>
        <taxon>Betaproteobacteria</taxon>
        <taxon>Burkholderiales</taxon>
        <taxon>Sphaerotilaceae</taxon>
        <taxon>Rubrivivax</taxon>
    </lineage>
</organism>
<dbReference type="InterPro" id="IPR025148">
    <property type="entry name" value="AtzG-like"/>
</dbReference>
<dbReference type="Proteomes" id="UP000285575">
    <property type="component" value="Unassembled WGS sequence"/>
</dbReference>
<dbReference type="OrthoDB" id="8858699at2"/>
<protein>
    <submittedName>
        <fullName evidence="1">DUF4089 domain-containing protein</fullName>
    </submittedName>
</protein>
<accession>A0A437RRL1</accession>
<reference evidence="1 2" key="1">
    <citation type="submission" date="2019-01" db="EMBL/GenBank/DDBJ databases">
        <authorList>
            <person name="Chen W.-M."/>
        </authorList>
    </citation>
    <scope>NUCLEOTIDE SEQUENCE [LARGE SCALE GENOMIC DNA]</scope>
    <source>
        <strain evidence="1 2">KYPY4</strain>
    </source>
</reference>
<keyword evidence="2" id="KW-1185">Reference proteome</keyword>
<sequence>MSAALSAAQIEAAVDAQAAVLGLVLAPEHRPGVLQYYALAAGMAELVQGLPLGPHDEPAPVFTPVSPGAGA</sequence>
<dbReference type="Pfam" id="PF13318">
    <property type="entry name" value="AtzG-like"/>
    <property type="match status" value="1"/>
</dbReference>
<dbReference type="AlphaFoldDB" id="A0A437RRL1"/>
<dbReference type="EMBL" id="SACR01000001">
    <property type="protein sequence ID" value="RVU49262.1"/>
    <property type="molecule type" value="Genomic_DNA"/>
</dbReference>
<name>A0A437RRL1_9BURK</name>
<dbReference type="RefSeq" id="WP_128226899.1">
    <property type="nucleotide sequence ID" value="NZ_SACR01000001.1"/>
</dbReference>
<proteinExistence type="predicted"/>
<evidence type="ECO:0000313" key="2">
    <source>
        <dbReference type="Proteomes" id="UP000285575"/>
    </source>
</evidence>
<comment type="caution">
    <text evidence="1">The sequence shown here is derived from an EMBL/GenBank/DDBJ whole genome shotgun (WGS) entry which is preliminary data.</text>
</comment>